<evidence type="ECO:0000313" key="2">
    <source>
        <dbReference type="EMBL" id="TDG42668.1"/>
    </source>
</evidence>
<feature type="compositionally biased region" description="Low complexity" evidence="1">
    <location>
        <begin position="44"/>
        <end position="65"/>
    </location>
</feature>
<evidence type="ECO:0000313" key="3">
    <source>
        <dbReference type="Proteomes" id="UP000295192"/>
    </source>
</evidence>
<gene>
    <name evidence="2" type="ORF">AWZ03_010913</name>
</gene>
<accession>A0A484B1S2</accession>
<dbReference type="Proteomes" id="UP000295192">
    <property type="component" value="Unassembled WGS sequence"/>
</dbReference>
<organism evidence="2 3">
    <name type="scientific">Drosophila navojoa</name>
    <name type="common">Fruit fly</name>
    <dbReference type="NCBI Taxonomy" id="7232"/>
    <lineage>
        <taxon>Eukaryota</taxon>
        <taxon>Metazoa</taxon>
        <taxon>Ecdysozoa</taxon>
        <taxon>Arthropoda</taxon>
        <taxon>Hexapoda</taxon>
        <taxon>Insecta</taxon>
        <taxon>Pterygota</taxon>
        <taxon>Neoptera</taxon>
        <taxon>Endopterygota</taxon>
        <taxon>Diptera</taxon>
        <taxon>Brachycera</taxon>
        <taxon>Muscomorpha</taxon>
        <taxon>Ephydroidea</taxon>
        <taxon>Drosophilidae</taxon>
        <taxon>Drosophila</taxon>
    </lineage>
</organism>
<name>A0A484B1S2_DRONA</name>
<feature type="compositionally biased region" description="Polar residues" evidence="1">
    <location>
        <begin position="149"/>
        <end position="159"/>
    </location>
</feature>
<dbReference type="AlphaFoldDB" id="A0A484B1S2"/>
<evidence type="ECO:0000256" key="1">
    <source>
        <dbReference type="SAM" id="MobiDB-lite"/>
    </source>
</evidence>
<dbReference type="EMBL" id="LSRL02000209">
    <property type="protein sequence ID" value="TDG42668.1"/>
    <property type="molecule type" value="Genomic_DNA"/>
</dbReference>
<proteinExistence type="predicted"/>
<dbReference type="OMA" id="YYGRETD"/>
<feature type="region of interest" description="Disordered" evidence="1">
    <location>
        <begin position="39"/>
        <end position="99"/>
    </location>
</feature>
<protein>
    <submittedName>
        <fullName evidence="2">Uncharacterized protein</fullName>
    </submittedName>
</protein>
<sequence>MALVAHRMMLSARTRRTHQQVARNKVGVLLVPSVADYYSRETEQPQQQQQQPQQQPQQQLQKQQPLATPTQLELKTGNDSSDAKFSFTPPIAATTGWTESNKLANSSSDLQIKRLVIMDNSKEQQLAGQEVNKIITQAALEHEKKKQQRFMQAQTQNVDPSKVAENNKKTNQNPS</sequence>
<comment type="caution">
    <text evidence="2">The sequence shown here is derived from an EMBL/GenBank/DDBJ whole genome shotgun (WGS) entry which is preliminary data.</text>
</comment>
<reference evidence="2 3" key="1">
    <citation type="journal article" date="2019" name="J. Hered.">
        <title>An Improved Genome Assembly for Drosophila navojoa, the Basal Species in the mojavensis Cluster.</title>
        <authorList>
            <person name="Vanderlinde T."/>
            <person name="Dupim E.G."/>
            <person name="Nazario-Yepiz N.O."/>
            <person name="Carvalho A.B."/>
        </authorList>
    </citation>
    <scope>NUCLEOTIDE SEQUENCE [LARGE SCALE GENOMIC DNA]</scope>
    <source>
        <strain evidence="2">Navoj_Jal97</strain>
        <tissue evidence="2">Whole organism</tissue>
    </source>
</reference>
<feature type="compositionally biased region" description="Polar residues" evidence="1">
    <location>
        <begin position="66"/>
        <end position="80"/>
    </location>
</feature>
<keyword evidence="3" id="KW-1185">Reference proteome</keyword>
<feature type="region of interest" description="Disordered" evidence="1">
    <location>
        <begin position="145"/>
        <end position="175"/>
    </location>
</feature>